<dbReference type="UniPathway" id="UPA00035">
    <property type="reaction ID" value="UER00042"/>
</dbReference>
<feature type="region of interest" description="Disordered" evidence="11">
    <location>
        <begin position="208"/>
        <end position="235"/>
    </location>
</feature>
<protein>
    <recommendedName>
        <fullName evidence="5 10">N-(5'-phosphoribosyl)anthranilate isomerase</fullName>
        <shortName evidence="10">PRAI</shortName>
        <ecNumber evidence="4 10">5.3.1.24</ecNumber>
    </recommendedName>
</protein>
<feature type="compositionally biased region" description="Acidic residues" evidence="11">
    <location>
        <begin position="208"/>
        <end position="223"/>
    </location>
</feature>
<name>A0A6J4SE77_9ACTN</name>
<evidence type="ECO:0000256" key="4">
    <source>
        <dbReference type="ARBA" id="ARBA00012572"/>
    </source>
</evidence>
<evidence type="ECO:0000256" key="3">
    <source>
        <dbReference type="ARBA" id="ARBA00007571"/>
    </source>
</evidence>
<evidence type="ECO:0000256" key="2">
    <source>
        <dbReference type="ARBA" id="ARBA00004664"/>
    </source>
</evidence>
<dbReference type="AlphaFoldDB" id="A0A6J4SE77"/>
<dbReference type="CDD" id="cd00405">
    <property type="entry name" value="PRAI"/>
    <property type="match status" value="1"/>
</dbReference>
<dbReference type="NCBIfam" id="NF002298">
    <property type="entry name" value="PRK01222.1-4"/>
    <property type="match status" value="1"/>
</dbReference>
<keyword evidence="6 10" id="KW-0028">Amino-acid biosynthesis</keyword>
<evidence type="ECO:0000256" key="9">
    <source>
        <dbReference type="ARBA" id="ARBA00023235"/>
    </source>
</evidence>
<evidence type="ECO:0000256" key="11">
    <source>
        <dbReference type="SAM" id="MobiDB-lite"/>
    </source>
</evidence>
<accession>A0A6J4SE77</accession>
<dbReference type="HAMAP" id="MF_00135">
    <property type="entry name" value="PRAI"/>
    <property type="match status" value="1"/>
</dbReference>
<comment type="similarity">
    <text evidence="3 10">Belongs to the TrpF family.</text>
</comment>
<keyword evidence="9 10" id="KW-0413">Isomerase</keyword>
<dbReference type="EC" id="5.3.1.24" evidence="4 10"/>
<dbReference type="FunFam" id="3.20.20.70:FF:000075">
    <property type="entry name" value="Tryptophan biosynthesis protein TRP1"/>
    <property type="match status" value="1"/>
</dbReference>
<evidence type="ECO:0000256" key="5">
    <source>
        <dbReference type="ARBA" id="ARBA00022272"/>
    </source>
</evidence>
<dbReference type="InterPro" id="IPR001240">
    <property type="entry name" value="PRAI_dom"/>
</dbReference>
<evidence type="ECO:0000313" key="13">
    <source>
        <dbReference type="EMBL" id="CAA9491229.1"/>
    </source>
</evidence>
<keyword evidence="7 10" id="KW-0822">Tryptophan biosynthesis</keyword>
<dbReference type="GO" id="GO:0004640">
    <property type="term" value="F:phosphoribosylanthranilate isomerase activity"/>
    <property type="evidence" value="ECO:0007669"/>
    <property type="project" value="UniProtKB-UniRule"/>
</dbReference>
<organism evidence="13">
    <name type="scientific">uncultured Solirubrobacteraceae bacterium</name>
    <dbReference type="NCBI Taxonomy" id="1162706"/>
    <lineage>
        <taxon>Bacteria</taxon>
        <taxon>Bacillati</taxon>
        <taxon>Actinomycetota</taxon>
        <taxon>Thermoleophilia</taxon>
        <taxon>Solirubrobacterales</taxon>
        <taxon>Solirubrobacteraceae</taxon>
        <taxon>environmental samples</taxon>
    </lineage>
</organism>
<dbReference type="PANTHER" id="PTHR42894">
    <property type="entry name" value="N-(5'-PHOSPHORIBOSYL)ANTHRANILATE ISOMERASE"/>
    <property type="match status" value="1"/>
</dbReference>
<evidence type="ECO:0000256" key="7">
    <source>
        <dbReference type="ARBA" id="ARBA00022822"/>
    </source>
</evidence>
<dbReference type="Gene3D" id="3.20.20.70">
    <property type="entry name" value="Aldolase class I"/>
    <property type="match status" value="1"/>
</dbReference>
<proteinExistence type="inferred from homology"/>
<evidence type="ECO:0000256" key="1">
    <source>
        <dbReference type="ARBA" id="ARBA00001164"/>
    </source>
</evidence>
<dbReference type="GO" id="GO:0000162">
    <property type="term" value="P:L-tryptophan biosynthetic process"/>
    <property type="evidence" value="ECO:0007669"/>
    <property type="project" value="UniProtKB-UniRule"/>
</dbReference>
<dbReference type="Pfam" id="PF00697">
    <property type="entry name" value="PRAI"/>
    <property type="match status" value="1"/>
</dbReference>
<evidence type="ECO:0000256" key="10">
    <source>
        <dbReference type="HAMAP-Rule" id="MF_00135"/>
    </source>
</evidence>
<comment type="catalytic activity">
    <reaction evidence="1 10">
        <text>N-(5-phospho-beta-D-ribosyl)anthranilate = 1-(2-carboxyphenylamino)-1-deoxy-D-ribulose 5-phosphate</text>
        <dbReference type="Rhea" id="RHEA:21540"/>
        <dbReference type="ChEBI" id="CHEBI:18277"/>
        <dbReference type="ChEBI" id="CHEBI:58613"/>
        <dbReference type="EC" id="5.3.1.24"/>
    </reaction>
</comment>
<dbReference type="SUPFAM" id="SSF51366">
    <property type="entry name" value="Ribulose-phoshate binding barrel"/>
    <property type="match status" value="1"/>
</dbReference>
<dbReference type="EMBL" id="CADCVP010000145">
    <property type="protein sequence ID" value="CAA9491229.1"/>
    <property type="molecule type" value="Genomic_DNA"/>
</dbReference>
<evidence type="ECO:0000259" key="12">
    <source>
        <dbReference type="Pfam" id="PF00697"/>
    </source>
</evidence>
<comment type="pathway">
    <text evidence="2 10">Amino-acid biosynthesis; L-tryptophan biosynthesis; L-tryptophan from chorismate: step 3/5.</text>
</comment>
<dbReference type="PANTHER" id="PTHR42894:SF1">
    <property type="entry name" value="N-(5'-PHOSPHORIBOSYL)ANTHRANILATE ISOMERASE"/>
    <property type="match status" value="1"/>
</dbReference>
<evidence type="ECO:0000256" key="8">
    <source>
        <dbReference type="ARBA" id="ARBA00023141"/>
    </source>
</evidence>
<reference evidence="13" key="1">
    <citation type="submission" date="2020-02" db="EMBL/GenBank/DDBJ databases">
        <authorList>
            <person name="Meier V. D."/>
        </authorList>
    </citation>
    <scope>NUCLEOTIDE SEQUENCE</scope>
    <source>
        <strain evidence="13">AVDCRST_MAG69</strain>
    </source>
</reference>
<dbReference type="InterPro" id="IPR044643">
    <property type="entry name" value="TrpF_fam"/>
</dbReference>
<feature type="domain" description="N-(5'phosphoribosyl) anthranilate isomerase (PRAI)" evidence="12">
    <location>
        <begin position="4"/>
        <end position="202"/>
    </location>
</feature>
<sequence>MTRAKICGITRLEDAEAAAELGAWAIGFILWPGSKRACDPAMAAAIARRVRRRVQLVGVFVNPTLDEVAHAADAIGLTHIQLHGDEGPSFCTAVAGRTGCRVIKAAQVRSSADLRDLERFRLVDLHLLDSWAEGQRGGTGRTGDWRLLAQRRSKVPALLSGGLTPENVAAAIAAVRPWGVDVASGVESSPGVKDHARVAAFLAAVAEREEDAGAPDPAEDDAPAADAAAPAADAA</sequence>
<dbReference type="InterPro" id="IPR011060">
    <property type="entry name" value="RibuloseP-bd_barrel"/>
</dbReference>
<dbReference type="InterPro" id="IPR013785">
    <property type="entry name" value="Aldolase_TIM"/>
</dbReference>
<gene>
    <name evidence="10" type="primary">trpF</name>
    <name evidence="13" type="ORF">AVDCRST_MAG69-1359</name>
</gene>
<keyword evidence="8 10" id="KW-0057">Aromatic amino acid biosynthesis</keyword>
<evidence type="ECO:0000256" key="6">
    <source>
        <dbReference type="ARBA" id="ARBA00022605"/>
    </source>
</evidence>
<feature type="compositionally biased region" description="Low complexity" evidence="11">
    <location>
        <begin position="224"/>
        <end position="235"/>
    </location>
</feature>